<evidence type="ECO:0000313" key="1">
    <source>
        <dbReference type="EMBL" id="RDI49925.1"/>
    </source>
</evidence>
<proteinExistence type="predicted"/>
<dbReference type="STRING" id="1210089.GCA_001613165_05177"/>
<sequence>MEWRTRIFEFPGGIFEVRAYDGEDVDDGPGIYLEYWGGDDADSVRDGRSDTEAS</sequence>
<reference evidence="1 2" key="1">
    <citation type="submission" date="2018-07" db="EMBL/GenBank/DDBJ databases">
        <title>Genomic Encyclopedia of Type Strains, Phase IV (KMG-IV): sequencing the most valuable type-strain genomes for metagenomic binning, comparative biology and taxonomic classification.</title>
        <authorList>
            <person name="Goeker M."/>
        </authorList>
    </citation>
    <scope>NUCLEOTIDE SEQUENCE [LARGE SCALE GENOMIC DNA]</scope>
    <source>
        <strain evidence="1 2">DSM 44952</strain>
    </source>
</reference>
<dbReference type="AlphaFoldDB" id="A0A370H1N1"/>
<gene>
    <name evidence="1" type="ORF">DFR68_106363</name>
</gene>
<accession>A0A370H1N1</accession>
<keyword evidence="2" id="KW-1185">Reference proteome</keyword>
<organism evidence="1 2">
    <name type="scientific">Nocardia mexicana</name>
    <dbReference type="NCBI Taxonomy" id="279262"/>
    <lineage>
        <taxon>Bacteria</taxon>
        <taxon>Bacillati</taxon>
        <taxon>Actinomycetota</taxon>
        <taxon>Actinomycetes</taxon>
        <taxon>Mycobacteriales</taxon>
        <taxon>Nocardiaceae</taxon>
        <taxon>Nocardia</taxon>
    </lineage>
</organism>
<comment type="caution">
    <text evidence="1">The sequence shown here is derived from an EMBL/GenBank/DDBJ whole genome shotgun (WGS) entry which is preliminary data.</text>
</comment>
<dbReference type="Proteomes" id="UP000255355">
    <property type="component" value="Unassembled WGS sequence"/>
</dbReference>
<evidence type="ECO:0000313" key="2">
    <source>
        <dbReference type="Proteomes" id="UP000255355"/>
    </source>
</evidence>
<protein>
    <submittedName>
        <fullName evidence="1">Uncharacterized protein</fullName>
    </submittedName>
</protein>
<name>A0A370H1N1_9NOCA</name>
<dbReference type="EMBL" id="QQAZ01000006">
    <property type="protein sequence ID" value="RDI49925.1"/>
    <property type="molecule type" value="Genomic_DNA"/>
</dbReference>